<dbReference type="STRING" id="138074.SYMBAF_100385"/>
<organism evidence="1 2">
    <name type="scientific">Serratia symbiotica</name>
    <dbReference type="NCBI Taxonomy" id="138074"/>
    <lineage>
        <taxon>Bacteria</taxon>
        <taxon>Pseudomonadati</taxon>
        <taxon>Pseudomonadota</taxon>
        <taxon>Gammaproteobacteria</taxon>
        <taxon>Enterobacterales</taxon>
        <taxon>Yersiniaceae</taxon>
        <taxon>Serratia</taxon>
    </lineage>
</organism>
<sequence>MEFTHSATLPIGVFYQGQLHRDFTIRMSTVGDEIAVVEDGIPDSGTLVGVLARCLTTLGSIPEEEITYQLLCDALVSEDYQALRTAQQEAKKKLSELRNASVITDTPLSGLASTASAKNALEDLAL</sequence>
<proteinExistence type="predicted"/>
<evidence type="ECO:0000313" key="1">
    <source>
        <dbReference type="EMBL" id="QLH63049.1"/>
    </source>
</evidence>
<dbReference type="GeneID" id="93736652"/>
<accession>A0A068Z539</accession>
<dbReference type="Proteomes" id="UP000042738">
    <property type="component" value="Chromosome"/>
</dbReference>
<name>A0A068Z539_9GAMM</name>
<dbReference type="AlphaFoldDB" id="A0A068Z539"/>
<evidence type="ECO:0000313" key="2">
    <source>
        <dbReference type="Proteomes" id="UP000042738"/>
    </source>
</evidence>
<gene>
    <name evidence="1" type="ORF">SYMBAF_09110</name>
</gene>
<dbReference type="RefSeq" id="WP_040263419.1">
    <property type="nucleotide sequence ID" value="NZ_CP050855.1"/>
</dbReference>
<protein>
    <submittedName>
        <fullName evidence="1">Uncharacterized protein</fullName>
    </submittedName>
</protein>
<reference evidence="1 2" key="1">
    <citation type="journal article" date="2014" name="Genome Announc.">
        <title>Whole-Genome Sequence of Serratia symbiotica Strain CWBI-2.3T, a Free-Living Symbiont of the Black Bean Aphid Aphis fabae.</title>
        <authorList>
            <person name="Foray V."/>
            <person name="Grigorescu A.S."/>
            <person name="Sabri A."/>
            <person name="Haubruge E."/>
            <person name="Lognay G."/>
            <person name="Francis F."/>
            <person name="Fauconnier M.L."/>
            <person name="Hance T."/>
            <person name="Thonart P."/>
        </authorList>
    </citation>
    <scope>NUCLEOTIDE SEQUENCE [LARGE SCALE GENOMIC DNA]</scope>
    <source>
        <strain evidence="1">CWBI-2.3</strain>
    </source>
</reference>
<dbReference type="EMBL" id="CP050855">
    <property type="protein sequence ID" value="QLH63049.1"/>
    <property type="molecule type" value="Genomic_DNA"/>
</dbReference>